<gene>
    <name evidence="1" type="ORF">MEDL_34184</name>
</gene>
<accession>A0A8S3SGI8</accession>
<reference evidence="1" key="1">
    <citation type="submission" date="2021-03" db="EMBL/GenBank/DDBJ databases">
        <authorList>
            <person name="Bekaert M."/>
        </authorList>
    </citation>
    <scope>NUCLEOTIDE SEQUENCE</scope>
</reference>
<dbReference type="AlphaFoldDB" id="A0A8S3SGI8"/>
<evidence type="ECO:0000313" key="1">
    <source>
        <dbReference type="EMBL" id="CAG2220723.1"/>
    </source>
</evidence>
<evidence type="ECO:0000313" key="2">
    <source>
        <dbReference type="Proteomes" id="UP000683360"/>
    </source>
</evidence>
<sequence length="251" mass="28446">MSYRIGQCHPIARTVDANIRDIAKIPVRLKNATGTYIRQTNRAAFNQNKTDAVCMLWNCSEDTLAHVLLGCTRLEYIRRDILEKIINTCSLLFSKYNLSVEIDLLTVVVDPYACCITSAHIELTNDINIHLEPLSIPSTSGLNKIPSEDAASASLDVPLVLPDAFSSITGEQTMVGKYIRVKLYGKGKRKDNFKENVAYVLNEENNEYFVHFMEPKRIGGKNFYVFPDQTDDSWLQKSAELKNRKLVYSFP</sequence>
<dbReference type="Proteomes" id="UP000683360">
    <property type="component" value="Unassembled WGS sequence"/>
</dbReference>
<proteinExistence type="predicted"/>
<dbReference type="EMBL" id="CAJPWZ010001669">
    <property type="protein sequence ID" value="CAG2220723.1"/>
    <property type="molecule type" value="Genomic_DNA"/>
</dbReference>
<comment type="caution">
    <text evidence="1">The sequence shown here is derived from an EMBL/GenBank/DDBJ whole genome shotgun (WGS) entry which is preliminary data.</text>
</comment>
<protein>
    <submittedName>
        <fullName evidence="1">Uncharacterized protein</fullName>
    </submittedName>
</protein>
<name>A0A8S3SGI8_MYTED</name>
<organism evidence="1 2">
    <name type="scientific">Mytilus edulis</name>
    <name type="common">Blue mussel</name>
    <dbReference type="NCBI Taxonomy" id="6550"/>
    <lineage>
        <taxon>Eukaryota</taxon>
        <taxon>Metazoa</taxon>
        <taxon>Spiralia</taxon>
        <taxon>Lophotrochozoa</taxon>
        <taxon>Mollusca</taxon>
        <taxon>Bivalvia</taxon>
        <taxon>Autobranchia</taxon>
        <taxon>Pteriomorphia</taxon>
        <taxon>Mytilida</taxon>
        <taxon>Mytiloidea</taxon>
        <taxon>Mytilidae</taxon>
        <taxon>Mytilinae</taxon>
        <taxon>Mytilus</taxon>
    </lineage>
</organism>
<dbReference type="OrthoDB" id="10014409at2759"/>
<keyword evidence="2" id="KW-1185">Reference proteome</keyword>